<feature type="compositionally biased region" description="Basic and acidic residues" evidence="1">
    <location>
        <begin position="30"/>
        <end position="41"/>
    </location>
</feature>
<dbReference type="GeneID" id="16605402"/>
<protein>
    <submittedName>
        <fullName evidence="2">Uncharacterized protein</fullName>
    </submittedName>
</protein>
<feature type="compositionally biased region" description="Basic and acidic residues" evidence="1">
    <location>
        <begin position="100"/>
        <end position="111"/>
    </location>
</feature>
<organism evidence="2 3">
    <name type="scientific">Pandoravirus salinus</name>
    <dbReference type="NCBI Taxonomy" id="1349410"/>
    <lineage>
        <taxon>Viruses</taxon>
        <taxon>Pandoravirus</taxon>
    </lineage>
</organism>
<feature type="compositionally biased region" description="Low complexity" evidence="1">
    <location>
        <begin position="112"/>
        <end position="121"/>
    </location>
</feature>
<dbReference type="KEGG" id="vg:16605402"/>
<name>S4W0K1_9VIRU</name>
<feature type="compositionally biased region" description="Basic residues" evidence="1">
    <location>
        <begin position="12"/>
        <end position="23"/>
    </location>
</feature>
<evidence type="ECO:0000313" key="3">
    <source>
        <dbReference type="Proteomes" id="UP000204584"/>
    </source>
</evidence>
<sequence length="444" mass="49359">MGLWRRAVAYAKGKRGTRTRRRFQSQPTNKHKEEKNKRADEIASAPPPMEDPTRGFVSRRRPRAETPAQRDVGPPRRRPRIDYQRQFGLTLGRPSPTVEARTDEPALRPREAAAQTEAAAPTPVGSWSLVQALPREVLAELIERMLATGGEAQVIGLCGSDREIQRLCQETAINARALGLPLPESRYSLIGAARALATSARRCILWAWLLAAQRVIDAATRRGPYTAAQRARLGRRHSQLAKSVDLNRVPYNDLLLWATSRSPETMPLKAQRIIGDDRTRPYLWRQLIVWVYGVPTGSTPYGMAPSLYADPSDPRSTLVALDGGSSDAPMPSHATLLDTVETSDAIRAGWLPPDFALLRLDQRQALVQTPEYVARTRARIIDALARALDGTALAGSDCARRLFDLFDVRVFVAPGTLRLDHYAAIRLGPADAWPYDPVDYWTFP</sequence>
<feature type="region of interest" description="Disordered" evidence="1">
    <location>
        <begin position="1"/>
        <end position="121"/>
    </location>
</feature>
<accession>S4W0K1</accession>
<dbReference type="Proteomes" id="UP000204584">
    <property type="component" value="Segment"/>
</dbReference>
<dbReference type="EMBL" id="KC977571">
    <property type="protein sequence ID" value="AGO83615.2"/>
    <property type="molecule type" value="Genomic_DNA"/>
</dbReference>
<reference evidence="2 3" key="1">
    <citation type="journal article" date="2013" name="Science">
        <title>Pandoraviruses: amoeba viruses with genomes up to 2.5 Mb reaching that of parasitic eukaryotes.</title>
        <authorList>
            <person name="Philippe N."/>
            <person name="Legendre M."/>
            <person name="Doutre G."/>
            <person name="Coute Y."/>
            <person name="Poirot O."/>
            <person name="Lescot M."/>
            <person name="Arslan D."/>
            <person name="Seltzer V."/>
            <person name="Bertaux L."/>
            <person name="Bruley C."/>
            <person name="Garin J."/>
            <person name="Claverie J.M."/>
            <person name="Abergel C."/>
        </authorList>
    </citation>
    <scope>NUCLEOTIDE SEQUENCE [LARGE SCALE GENOMIC DNA]</scope>
</reference>
<evidence type="ECO:0000256" key="1">
    <source>
        <dbReference type="SAM" id="MobiDB-lite"/>
    </source>
</evidence>
<gene>
    <name evidence="2" type="ORF">psal_cds_147</name>
</gene>
<evidence type="ECO:0000313" key="2">
    <source>
        <dbReference type="EMBL" id="AGO83615.2"/>
    </source>
</evidence>
<proteinExistence type="predicted"/>
<keyword evidence="3" id="KW-1185">Reference proteome</keyword>
<dbReference type="RefSeq" id="YP_008436677.2">
    <property type="nucleotide sequence ID" value="NC_022098.1"/>
</dbReference>